<sequence length="55" mass="6293">MKHNKQKTIINQEEMTAQANLNNLEPGDSVNEQRNLETANSELAKDEIQQQNNNL</sequence>
<reference evidence="1 2" key="1">
    <citation type="submission" date="2021-03" db="EMBL/GenBank/DDBJ databases">
        <title>Antimicrobial resistance genes in bacteria isolated from Japanese honey, and their potential for conferring macrolide and lincosamide resistance in the American foulbrood pathogen Paenibacillus larvae.</title>
        <authorList>
            <person name="Okamoto M."/>
            <person name="Kumagai M."/>
            <person name="Kanamori H."/>
            <person name="Takamatsu D."/>
        </authorList>
    </citation>
    <scope>NUCLEOTIDE SEQUENCE [LARGE SCALE GENOMIC DNA]</scope>
    <source>
        <strain evidence="1 2">J8TS2</strain>
    </source>
</reference>
<gene>
    <name evidence="1" type="ORF">J8TS2_21800</name>
</gene>
<organism evidence="1 2">
    <name type="scientific">Lederbergia ruris</name>
    <dbReference type="NCBI Taxonomy" id="217495"/>
    <lineage>
        <taxon>Bacteria</taxon>
        <taxon>Bacillati</taxon>
        <taxon>Bacillota</taxon>
        <taxon>Bacilli</taxon>
        <taxon>Bacillales</taxon>
        <taxon>Bacillaceae</taxon>
        <taxon>Lederbergia</taxon>
    </lineage>
</organism>
<protein>
    <submittedName>
        <fullName evidence="1">Uncharacterized protein</fullName>
    </submittedName>
</protein>
<name>A0ABQ4KIS2_9BACI</name>
<evidence type="ECO:0000313" key="2">
    <source>
        <dbReference type="Proteomes" id="UP000679950"/>
    </source>
</evidence>
<evidence type="ECO:0000313" key="1">
    <source>
        <dbReference type="EMBL" id="GIN57861.1"/>
    </source>
</evidence>
<accession>A0ABQ4KIS2</accession>
<dbReference type="EMBL" id="BORB01000016">
    <property type="protein sequence ID" value="GIN57861.1"/>
    <property type="molecule type" value="Genomic_DNA"/>
</dbReference>
<keyword evidence="2" id="KW-1185">Reference proteome</keyword>
<dbReference type="RefSeq" id="WP_191967524.1">
    <property type="nucleotide sequence ID" value="NZ_BORB01000016.1"/>
</dbReference>
<proteinExistence type="predicted"/>
<comment type="caution">
    <text evidence="1">The sequence shown here is derived from an EMBL/GenBank/DDBJ whole genome shotgun (WGS) entry which is preliminary data.</text>
</comment>
<dbReference type="Proteomes" id="UP000679950">
    <property type="component" value="Unassembled WGS sequence"/>
</dbReference>